<feature type="transmembrane region" description="Helical" evidence="1">
    <location>
        <begin position="280"/>
        <end position="298"/>
    </location>
</feature>
<keyword evidence="1" id="KW-0472">Membrane</keyword>
<feature type="transmembrane region" description="Helical" evidence="1">
    <location>
        <begin position="337"/>
        <end position="358"/>
    </location>
</feature>
<dbReference type="PANTHER" id="PTHR43373">
    <property type="entry name" value="NA(+)/H(+) ANTIPORTER SUBUNIT"/>
    <property type="match status" value="1"/>
</dbReference>
<dbReference type="InterPro" id="IPR050616">
    <property type="entry name" value="CPA3_Na-H_Antiporter_A"/>
</dbReference>
<feature type="transmembrane region" description="Helical" evidence="1">
    <location>
        <begin position="378"/>
        <end position="398"/>
    </location>
</feature>
<feature type="transmembrane region" description="Helical" evidence="1">
    <location>
        <begin position="113"/>
        <end position="131"/>
    </location>
</feature>
<feature type="transmembrane region" description="Helical" evidence="1">
    <location>
        <begin position="78"/>
        <end position="101"/>
    </location>
</feature>
<reference evidence="4" key="1">
    <citation type="submission" date="2019-11" db="EMBL/GenBank/DDBJ databases">
        <title>Lipid analysis of CO2-rich subsurface aquifers suggests an autotrophy-based deep biosphere with lysolipids enriched in CPR bacteria.</title>
        <authorList>
            <person name="Probst A.J."/>
            <person name="Elling F.J."/>
            <person name="Castelle C.J."/>
            <person name="Zhu Q."/>
            <person name="Elvert M."/>
            <person name="Birarda G."/>
            <person name="Holman H.-Y."/>
            <person name="Lane K.R."/>
            <person name="Ladd B."/>
            <person name="Ryan M.C."/>
            <person name="Woyke T."/>
            <person name="Hinrichs K.-U."/>
            <person name="Banfield J.F."/>
        </authorList>
    </citation>
    <scope>NUCLEOTIDE SEQUENCE</scope>
    <source>
        <strain evidence="3">CG_2015-01_33_1645</strain>
        <strain evidence="4">CG_2015-04_33_537</strain>
    </source>
</reference>
<feature type="transmembrane region" description="Helical" evidence="1">
    <location>
        <begin position="6"/>
        <end position="23"/>
    </location>
</feature>
<feature type="transmembrane region" description="Helical" evidence="1">
    <location>
        <begin position="201"/>
        <end position="222"/>
    </location>
</feature>
<dbReference type="Pfam" id="PF00361">
    <property type="entry name" value="Proton_antipo_M"/>
    <property type="match status" value="1"/>
</dbReference>
<dbReference type="EMBL" id="JAACVF010000095">
    <property type="protein sequence ID" value="NCN65169.1"/>
    <property type="molecule type" value="Genomic_DNA"/>
</dbReference>
<feature type="domain" description="NADH:quinone oxidoreductase/Mrp antiporter transmembrane" evidence="2">
    <location>
        <begin position="130"/>
        <end position="422"/>
    </location>
</feature>
<sequence length="626" mass="69320">MNGEILIYALLPSLIVAFILPLFKNKPNLRDGITVIATIITFLIIAFLVLPQILSGETITFKLFEFAQGITFTLKLDAFGMFFAFVTSTLWVVTNIYAIGYMRGLNEHAQTRFFVYFTLSIFAALGIAFSGNLITLFIFYEILSIVTYPLVIHEQDPKSMRSGTEYMIYLMVASMLLQLTAILLIYGMTGTLEFSEGGIGALAQCGSLLLSAIFLMLMFGYAKAAIFPLHSWLPTAMVAPTPVSALLHAVAVVVAGVFCVMRTVFDVFGPNLMHALNLDLVLGTFAAFTLLAAIFFGITQDNLKRRVAYSTVSQLSFMMLGVALLTKTGMTGGILHIASHSFGKIVLFFVAGAVFVAAHKKLISDMDGIGRRMPITMLSFAVGTAAMIAVPLTLAALSKTMLLEGSLESGYWIFFVVFLLAGLLDAFYFFPVIYKAFFKKPKKENEADYSKFKEVNILVLAPIVTVAILVVVFYAVPFPFLELAEEKISHVNPIEGVVSHEFSKHWSSIAEYGVIAIIALFLLLNYRYFGSSKGKEIIKFDTPFIYGGNPLSKTCTDANHKLLLFYQWSVKLSHAPYAWVISKFKGRNVEDIERELDKSAYKFITSSTTMALVFLIIGFIVFIIKL</sequence>
<dbReference type="Proteomes" id="UP000738826">
    <property type="component" value="Unassembled WGS sequence"/>
</dbReference>
<protein>
    <submittedName>
        <fullName evidence="4">Monovalent cation/H+ antiporter subunit D family protein</fullName>
    </submittedName>
</protein>
<feature type="transmembrane region" description="Helical" evidence="1">
    <location>
        <begin position="307"/>
        <end position="325"/>
    </location>
</feature>
<organism evidence="4 5">
    <name type="scientific">Candidatus Altarchaeum hamiconexum</name>
    <dbReference type="NCBI Taxonomy" id="1803513"/>
    <lineage>
        <taxon>Archaea</taxon>
        <taxon>Candidatus Altarchaeota</taxon>
        <taxon>Candidatus Altiarchaeia</taxon>
        <taxon>Candidatus Altarchaeales</taxon>
        <taxon>Candidatus Altarchaeaceae</taxon>
        <taxon>Candidatus Altarchaeum</taxon>
    </lineage>
</organism>
<dbReference type="PANTHER" id="PTHR43373:SF1">
    <property type="entry name" value="NA(+)_H(+) ANTIPORTER SUBUNIT A"/>
    <property type="match status" value="1"/>
</dbReference>
<evidence type="ECO:0000313" key="5">
    <source>
        <dbReference type="Proteomes" id="UP000738826"/>
    </source>
</evidence>
<feature type="transmembrane region" description="Helical" evidence="1">
    <location>
        <begin position="455"/>
        <end position="476"/>
    </location>
</feature>
<evidence type="ECO:0000313" key="4">
    <source>
        <dbReference type="EMBL" id="NCS91716.1"/>
    </source>
</evidence>
<dbReference type="Proteomes" id="UP000768163">
    <property type="component" value="Unassembled WGS sequence"/>
</dbReference>
<feature type="transmembrane region" description="Helical" evidence="1">
    <location>
        <begin position="243"/>
        <end position="265"/>
    </location>
</feature>
<feature type="transmembrane region" description="Helical" evidence="1">
    <location>
        <begin position="35"/>
        <end position="54"/>
    </location>
</feature>
<keyword evidence="1" id="KW-0812">Transmembrane</keyword>
<dbReference type="EMBL" id="JAACQH010000102">
    <property type="protein sequence ID" value="NCS91716.1"/>
    <property type="molecule type" value="Genomic_DNA"/>
</dbReference>
<feature type="transmembrane region" description="Helical" evidence="1">
    <location>
        <begin position="410"/>
        <end position="434"/>
    </location>
</feature>
<accession>A0A8J8CHA3</accession>
<dbReference type="InterPro" id="IPR001750">
    <property type="entry name" value="ND/Mrp_TM"/>
</dbReference>
<evidence type="ECO:0000256" key="1">
    <source>
        <dbReference type="SAM" id="Phobius"/>
    </source>
</evidence>
<evidence type="ECO:0000313" key="3">
    <source>
        <dbReference type="EMBL" id="NCN65169.1"/>
    </source>
</evidence>
<feature type="transmembrane region" description="Helical" evidence="1">
    <location>
        <begin position="509"/>
        <end position="529"/>
    </location>
</feature>
<name>A0A8J8CHA3_9ARCH</name>
<feature type="transmembrane region" description="Helical" evidence="1">
    <location>
        <begin position="137"/>
        <end position="154"/>
    </location>
</feature>
<feature type="transmembrane region" description="Helical" evidence="1">
    <location>
        <begin position="603"/>
        <end position="624"/>
    </location>
</feature>
<keyword evidence="1" id="KW-1133">Transmembrane helix</keyword>
<evidence type="ECO:0000259" key="2">
    <source>
        <dbReference type="Pfam" id="PF00361"/>
    </source>
</evidence>
<comment type="caution">
    <text evidence="4">The sequence shown here is derived from an EMBL/GenBank/DDBJ whole genome shotgun (WGS) entry which is preliminary data.</text>
</comment>
<feature type="transmembrane region" description="Helical" evidence="1">
    <location>
        <begin position="166"/>
        <end position="189"/>
    </location>
</feature>
<dbReference type="AlphaFoldDB" id="A0A8J8CHA3"/>
<proteinExistence type="predicted"/>
<gene>
    <name evidence="4" type="ORF">GW779_04815</name>
    <name evidence="3" type="ORF">GW910_03755</name>
</gene>
<dbReference type="PRINTS" id="PR01434">
    <property type="entry name" value="NADHDHGNASE5"/>
</dbReference>